<gene>
    <name evidence="7" type="ordered locus">Jden_2377</name>
</gene>
<name>C7R2M0_JONDD</name>
<evidence type="ECO:0000256" key="1">
    <source>
        <dbReference type="ARBA" id="ARBA00023015"/>
    </source>
</evidence>
<dbReference type="SUPFAM" id="SSF46689">
    <property type="entry name" value="Homeodomain-like"/>
    <property type="match status" value="1"/>
</dbReference>
<dbReference type="Pfam" id="PF00440">
    <property type="entry name" value="TetR_N"/>
    <property type="match status" value="1"/>
</dbReference>
<dbReference type="AlphaFoldDB" id="C7R2M0"/>
<reference evidence="7 8" key="1">
    <citation type="journal article" date="2009" name="Stand. Genomic Sci.">
        <title>Complete genome sequence of Jonesia denitrificans type strain (Prevot 55134).</title>
        <authorList>
            <person name="Pukall R."/>
            <person name="Gehrich-Schroter G."/>
            <person name="Lapidus A."/>
            <person name="Nolan M."/>
            <person name="Glavina Del Rio T."/>
            <person name="Lucas S."/>
            <person name="Chen F."/>
            <person name="Tice H."/>
            <person name="Pitluck S."/>
            <person name="Cheng J.F."/>
            <person name="Copeland A."/>
            <person name="Saunders E."/>
            <person name="Brettin T."/>
            <person name="Detter J.C."/>
            <person name="Bruce D."/>
            <person name="Goodwin L."/>
            <person name="Pati A."/>
            <person name="Ivanova N."/>
            <person name="Mavromatis K."/>
            <person name="Ovchinnikova G."/>
            <person name="Chen A."/>
            <person name="Palaniappan K."/>
            <person name="Land M."/>
            <person name="Hauser L."/>
            <person name="Chang Y.J."/>
            <person name="Jeffries C.D."/>
            <person name="Chain P."/>
            <person name="Goker M."/>
            <person name="Bristow J."/>
            <person name="Eisen J.A."/>
            <person name="Markowitz V."/>
            <person name="Hugenholtz P."/>
            <person name="Kyrpides N.C."/>
            <person name="Klenk H.P."/>
            <person name="Han C."/>
        </authorList>
    </citation>
    <scope>NUCLEOTIDE SEQUENCE [LARGE SCALE GENOMIC DNA]</scope>
    <source>
        <strain evidence="8">ATCC 14870 / DSM 20603 / BCRC 15368 / CIP 55.134 / JCM 11481 / NBRC 15587 / NCTC 10816 / Prevot 55134</strain>
    </source>
</reference>
<keyword evidence="3" id="KW-0804">Transcription</keyword>
<evidence type="ECO:0000256" key="2">
    <source>
        <dbReference type="ARBA" id="ARBA00023125"/>
    </source>
</evidence>
<dbReference type="KEGG" id="jde:Jden_2377"/>
<dbReference type="InterPro" id="IPR045823">
    <property type="entry name" value="TetR_C_32"/>
</dbReference>
<dbReference type="Pfam" id="PF19344">
    <property type="entry name" value="TetR_C_32"/>
    <property type="match status" value="1"/>
</dbReference>
<evidence type="ECO:0000259" key="6">
    <source>
        <dbReference type="PROSITE" id="PS50977"/>
    </source>
</evidence>
<dbReference type="GO" id="GO:0003700">
    <property type="term" value="F:DNA-binding transcription factor activity"/>
    <property type="evidence" value="ECO:0007669"/>
    <property type="project" value="TreeGrafter"/>
</dbReference>
<evidence type="ECO:0000256" key="5">
    <source>
        <dbReference type="SAM" id="MobiDB-lite"/>
    </source>
</evidence>
<dbReference type="OrthoDB" id="4542604at2"/>
<dbReference type="STRING" id="471856.Jden_2377"/>
<dbReference type="PANTHER" id="PTHR30055:SF234">
    <property type="entry name" value="HTH-TYPE TRANSCRIPTIONAL REGULATOR BETI"/>
    <property type="match status" value="1"/>
</dbReference>
<evidence type="ECO:0000256" key="3">
    <source>
        <dbReference type="ARBA" id="ARBA00023163"/>
    </source>
</evidence>
<keyword evidence="2 4" id="KW-0238">DNA-binding</keyword>
<dbReference type="HOGENOM" id="CLU_069356_11_1_11"/>
<dbReference type="PROSITE" id="PS50977">
    <property type="entry name" value="HTH_TETR_2"/>
    <property type="match status" value="1"/>
</dbReference>
<protein>
    <submittedName>
        <fullName evidence="7">Transcriptional regulator, TetR family</fullName>
    </submittedName>
</protein>
<proteinExistence type="predicted"/>
<accession>C7R2M0</accession>
<evidence type="ECO:0000313" key="7">
    <source>
        <dbReference type="EMBL" id="ACV10011.1"/>
    </source>
</evidence>
<organism evidence="7 8">
    <name type="scientific">Jonesia denitrificans (strain ATCC 14870 / DSM 20603 / BCRC 15368 / CIP 55.134 / JCM 11481 / NBRC 15587 / NCTC 10816 / Prevot 55134)</name>
    <name type="common">Listeria denitrificans</name>
    <dbReference type="NCBI Taxonomy" id="471856"/>
    <lineage>
        <taxon>Bacteria</taxon>
        <taxon>Bacillati</taxon>
        <taxon>Actinomycetota</taxon>
        <taxon>Actinomycetes</taxon>
        <taxon>Micrococcales</taxon>
        <taxon>Jonesiaceae</taxon>
        <taxon>Jonesia</taxon>
    </lineage>
</organism>
<dbReference type="InterPro" id="IPR036271">
    <property type="entry name" value="Tet_transcr_reg_TetR-rel_C_sf"/>
</dbReference>
<feature type="DNA-binding region" description="H-T-H motif" evidence="4">
    <location>
        <begin position="44"/>
        <end position="63"/>
    </location>
</feature>
<dbReference type="InterPro" id="IPR001647">
    <property type="entry name" value="HTH_TetR"/>
</dbReference>
<dbReference type="EMBL" id="CP001706">
    <property type="protein sequence ID" value="ACV10011.1"/>
    <property type="molecule type" value="Genomic_DNA"/>
</dbReference>
<feature type="region of interest" description="Disordered" evidence="5">
    <location>
        <begin position="1"/>
        <end position="21"/>
    </location>
</feature>
<dbReference type="SUPFAM" id="SSF48498">
    <property type="entry name" value="Tetracyclin repressor-like, C-terminal domain"/>
    <property type="match status" value="1"/>
</dbReference>
<dbReference type="PANTHER" id="PTHR30055">
    <property type="entry name" value="HTH-TYPE TRANSCRIPTIONAL REGULATOR RUTR"/>
    <property type="match status" value="1"/>
</dbReference>
<feature type="domain" description="HTH tetR-type" evidence="6">
    <location>
        <begin position="22"/>
        <end position="81"/>
    </location>
</feature>
<keyword evidence="1" id="KW-0805">Transcription regulation</keyword>
<dbReference type="RefSeq" id="WP_015772622.1">
    <property type="nucleotide sequence ID" value="NC_013174.1"/>
</dbReference>
<keyword evidence="8" id="KW-1185">Reference proteome</keyword>
<dbReference type="Gene3D" id="1.10.357.10">
    <property type="entry name" value="Tetracycline Repressor, domain 2"/>
    <property type="match status" value="1"/>
</dbReference>
<sequence>MRSITEKTADDGRSTRWDEHRATRRRDLARAARKAVHIHGTDISMDDIATHAGTSKSIMYRYFTDKTGLQQAVSEEVMQQIREALETAAHTATSPRDALRNMVSAYLEMIEHSPNVYYFVTRDAPGLPFLDLMIDLLATPFAQEMNAPDTDARAWGAGAVGFVRGTGEWWLHHLGNPGIPTRTELTDRITAWLWNGPIATLVRHRTHEPPP</sequence>
<dbReference type="GO" id="GO:0000976">
    <property type="term" value="F:transcription cis-regulatory region binding"/>
    <property type="evidence" value="ECO:0007669"/>
    <property type="project" value="TreeGrafter"/>
</dbReference>
<dbReference type="InterPro" id="IPR050109">
    <property type="entry name" value="HTH-type_TetR-like_transc_reg"/>
</dbReference>
<evidence type="ECO:0000313" key="8">
    <source>
        <dbReference type="Proteomes" id="UP000000628"/>
    </source>
</evidence>
<dbReference type="eggNOG" id="COG1309">
    <property type="taxonomic scope" value="Bacteria"/>
</dbReference>
<evidence type="ECO:0000256" key="4">
    <source>
        <dbReference type="PROSITE-ProRule" id="PRU00335"/>
    </source>
</evidence>
<dbReference type="InterPro" id="IPR009057">
    <property type="entry name" value="Homeodomain-like_sf"/>
</dbReference>
<dbReference type="Proteomes" id="UP000000628">
    <property type="component" value="Chromosome"/>
</dbReference>